<name>A0A976FQD9_BRELC</name>
<accession>A0A976FQD9</accession>
<dbReference type="GO" id="GO:0004499">
    <property type="term" value="F:N,N-dimethylaniline monooxygenase activity"/>
    <property type="evidence" value="ECO:0007669"/>
    <property type="project" value="InterPro"/>
</dbReference>
<dbReference type="InterPro" id="IPR020946">
    <property type="entry name" value="Flavin_mOase-like"/>
</dbReference>
<keyword evidence="9" id="KW-1185">Reference proteome</keyword>
<keyword evidence="5" id="KW-0521">NADP</keyword>
<dbReference type="Gene3D" id="3.50.50.60">
    <property type="entry name" value="FAD/NAD(P)-binding domain"/>
    <property type="match status" value="2"/>
</dbReference>
<keyword evidence="3" id="KW-0285">Flavoprotein</keyword>
<dbReference type="GeneID" id="94348735"/>
<dbReference type="InterPro" id="IPR050346">
    <property type="entry name" value="FMO-like"/>
</dbReference>
<evidence type="ECO:0008006" key="10">
    <source>
        <dbReference type="Google" id="ProtNLM"/>
    </source>
</evidence>
<keyword evidence="6" id="KW-0560">Oxidoreductase</keyword>
<evidence type="ECO:0000256" key="6">
    <source>
        <dbReference type="ARBA" id="ARBA00023002"/>
    </source>
</evidence>
<sequence length="468" mass="52042">MGRVLVGIIGGGAAGIITAKCLREVGHDVIVFEKADYVGGVWKYDAAAHASSSVLYESLHTNLPTAIMQLQDFPFQKGVSSFPSHVDVLTYLQSYSNHYGVDSCVRLNSVVTSVLKASKKWKICVSSTDRGDYAEEFDRVVVCNGHFSKPSYASIKGIERYKGEVTHSRSYRTPDAYKDKRVLVIGRGPSGQDISLELASGGAAEVIVATFDYDSNDIDSQDLRVLKPAIDHINNDGSVTFIDGSTIDSPDEIMHCTGYLYSVSEFFPSKLLFPGACVQPDDLNEAEIAVFHCLTNGTAVAPIYKQLFAIEDPTAAFVGLPFSNLPFVCFQLQARWIARVFGGTAFLPSKSDMYADFYAYVGFLDGDLTKLHQLGPLQKYYFKYVVLVTLTPKILLKSGVDSYSELAALSNFQLGQEIHDIYEDVRFLRQMFPYKYRSADYRRDEATGRWVRRIEASNSLSELVREFQ</sequence>
<dbReference type="FunFam" id="3.50.50.60:FF:000138">
    <property type="entry name" value="Flavin-containing monooxygenase"/>
    <property type="match status" value="1"/>
</dbReference>
<evidence type="ECO:0000256" key="4">
    <source>
        <dbReference type="ARBA" id="ARBA00022827"/>
    </source>
</evidence>
<evidence type="ECO:0000256" key="5">
    <source>
        <dbReference type="ARBA" id="ARBA00022857"/>
    </source>
</evidence>
<comment type="caution">
    <text evidence="8">The sequence shown here is derived from an EMBL/GenBank/DDBJ whole genome shotgun (WGS) entry which is preliminary data.</text>
</comment>
<keyword evidence="7" id="KW-0503">Monooxygenase</keyword>
<dbReference type="GO" id="GO:0050661">
    <property type="term" value="F:NADP binding"/>
    <property type="evidence" value="ECO:0007669"/>
    <property type="project" value="InterPro"/>
</dbReference>
<dbReference type="InterPro" id="IPR036188">
    <property type="entry name" value="FAD/NAD-bd_sf"/>
</dbReference>
<evidence type="ECO:0000256" key="2">
    <source>
        <dbReference type="ARBA" id="ARBA00009183"/>
    </source>
</evidence>
<dbReference type="Pfam" id="PF00743">
    <property type="entry name" value="FMO-like"/>
    <property type="match status" value="1"/>
</dbReference>
<comment type="similarity">
    <text evidence="2">Belongs to the FMO family.</text>
</comment>
<keyword evidence="4" id="KW-0274">FAD</keyword>
<organism evidence="8 9">
    <name type="scientific">Bremia lactucae</name>
    <name type="common">Lettuce downy mildew</name>
    <dbReference type="NCBI Taxonomy" id="4779"/>
    <lineage>
        <taxon>Eukaryota</taxon>
        <taxon>Sar</taxon>
        <taxon>Stramenopiles</taxon>
        <taxon>Oomycota</taxon>
        <taxon>Peronosporomycetes</taxon>
        <taxon>Peronosporales</taxon>
        <taxon>Peronosporaceae</taxon>
        <taxon>Bremia</taxon>
    </lineage>
</organism>
<dbReference type="AlphaFoldDB" id="A0A976FQD9"/>
<proteinExistence type="inferred from homology"/>
<dbReference type="PRINTS" id="PR00370">
    <property type="entry name" value="FMOXYGENASE"/>
</dbReference>
<dbReference type="RefSeq" id="XP_067820497.1">
    <property type="nucleotide sequence ID" value="XM_067963064.1"/>
</dbReference>
<dbReference type="GO" id="GO:0050660">
    <property type="term" value="F:flavin adenine dinucleotide binding"/>
    <property type="evidence" value="ECO:0007669"/>
    <property type="project" value="InterPro"/>
</dbReference>
<dbReference type="OrthoDB" id="66881at2759"/>
<evidence type="ECO:0000256" key="3">
    <source>
        <dbReference type="ARBA" id="ARBA00022630"/>
    </source>
</evidence>
<dbReference type="EMBL" id="SHOA02000001">
    <property type="protein sequence ID" value="TDH70998.1"/>
    <property type="molecule type" value="Genomic_DNA"/>
</dbReference>
<evidence type="ECO:0000256" key="7">
    <source>
        <dbReference type="ARBA" id="ARBA00023033"/>
    </source>
</evidence>
<reference evidence="8 9" key="1">
    <citation type="journal article" date="2021" name="Genome Biol.">
        <title>AFLAP: assembly-free linkage analysis pipeline using k-mers from genome sequencing data.</title>
        <authorList>
            <person name="Fletcher K."/>
            <person name="Zhang L."/>
            <person name="Gil J."/>
            <person name="Han R."/>
            <person name="Cavanaugh K."/>
            <person name="Michelmore R."/>
        </authorList>
    </citation>
    <scope>NUCLEOTIDE SEQUENCE [LARGE SCALE GENOMIC DNA]</scope>
    <source>
        <strain evidence="8 9">SF5</strain>
    </source>
</reference>
<gene>
    <name evidence="8" type="ORF">CCR75_004979</name>
</gene>
<evidence type="ECO:0000313" key="9">
    <source>
        <dbReference type="Proteomes" id="UP000294530"/>
    </source>
</evidence>
<protein>
    <recommendedName>
        <fullName evidence="10">Flavin-containing monooxygenase</fullName>
    </recommendedName>
</protein>
<dbReference type="InterPro" id="IPR000960">
    <property type="entry name" value="Flavin_mOase"/>
</dbReference>
<dbReference type="SUPFAM" id="SSF51905">
    <property type="entry name" value="FAD/NAD(P)-binding domain"/>
    <property type="match status" value="2"/>
</dbReference>
<comment type="cofactor">
    <cofactor evidence="1">
        <name>FAD</name>
        <dbReference type="ChEBI" id="CHEBI:57692"/>
    </cofactor>
</comment>
<dbReference type="PANTHER" id="PTHR23023">
    <property type="entry name" value="DIMETHYLANILINE MONOOXYGENASE"/>
    <property type="match status" value="1"/>
</dbReference>
<dbReference type="Proteomes" id="UP000294530">
    <property type="component" value="Unassembled WGS sequence"/>
</dbReference>
<evidence type="ECO:0000313" key="8">
    <source>
        <dbReference type="EMBL" id="TDH70998.1"/>
    </source>
</evidence>
<evidence type="ECO:0000256" key="1">
    <source>
        <dbReference type="ARBA" id="ARBA00001974"/>
    </source>
</evidence>
<dbReference type="KEGG" id="blac:94348735"/>